<dbReference type="EMBL" id="JAOVZR010000003">
    <property type="protein sequence ID" value="MCY0150780.1"/>
    <property type="molecule type" value="Genomic_DNA"/>
</dbReference>
<evidence type="ECO:0000259" key="1">
    <source>
        <dbReference type="Pfam" id="PF22653"/>
    </source>
</evidence>
<evidence type="ECO:0000313" key="2">
    <source>
        <dbReference type="EMBL" id="MCY0150780.1"/>
    </source>
</evidence>
<gene>
    <name evidence="2" type="ORF">OEG84_24545</name>
</gene>
<name>A0ABT3ZG46_9HYPH</name>
<proteinExistence type="predicted"/>
<comment type="caution">
    <text evidence="2">The sequence shown here is derived from an EMBL/GenBank/DDBJ whole genome shotgun (WGS) entry which is preliminary data.</text>
</comment>
<protein>
    <recommendedName>
        <fullName evidence="1">DUF7007 domain-containing protein</fullName>
    </recommendedName>
</protein>
<evidence type="ECO:0000313" key="3">
    <source>
        <dbReference type="Proteomes" id="UP001073227"/>
    </source>
</evidence>
<dbReference type="Proteomes" id="UP001073227">
    <property type="component" value="Unassembled WGS sequence"/>
</dbReference>
<reference evidence="2" key="1">
    <citation type="submission" date="2022-10" db="EMBL/GenBank/DDBJ databases">
        <title>Hoeflea sp. G2-23, isolated from marine algae.</title>
        <authorList>
            <person name="Kristyanto S."/>
            <person name="Kim J.M."/>
            <person name="Jeon C.O."/>
        </authorList>
    </citation>
    <scope>NUCLEOTIDE SEQUENCE</scope>
    <source>
        <strain evidence="2">G2-23</strain>
    </source>
</reference>
<accession>A0ABT3ZG46</accession>
<sequence length="292" mass="32299">MTPSTQTLPSASQIPDISGVEFGTSAEGFPVARVDDAAYAMLPARDGTHHLAMAWFVRRPLPELVRADFFGHSGQLADEAAFRAKVFEQAEHAREKHDLGRREISFHAHTPWGLSQGATVFAEGVVCHSTAGHGGFHLSTERNAKVDRRLRTTNGWYEEDVEWAIVALTFPDLFTTFERRSAEQAIKDSWPDAWEAISGAVLEAGQSREKDRRAFQSRHVGDWIVISAIRSNHHGGIVEVIATPGGNRDQGADERRFLVPSAEYTVGPLGFVVDPVRHAIYEGPSSFDGWER</sequence>
<dbReference type="Pfam" id="PF22653">
    <property type="entry name" value="DUF7007"/>
    <property type="match status" value="1"/>
</dbReference>
<dbReference type="InterPro" id="IPR054276">
    <property type="entry name" value="DUF7007"/>
</dbReference>
<keyword evidence="3" id="KW-1185">Reference proteome</keyword>
<dbReference type="RefSeq" id="WP_267656512.1">
    <property type="nucleotide sequence ID" value="NZ_JAOVZR010000003.1"/>
</dbReference>
<feature type="domain" description="DUF7007" evidence="1">
    <location>
        <begin position="107"/>
        <end position="219"/>
    </location>
</feature>
<organism evidence="2 3">
    <name type="scientific">Hoeflea algicola</name>
    <dbReference type="NCBI Taxonomy" id="2983763"/>
    <lineage>
        <taxon>Bacteria</taxon>
        <taxon>Pseudomonadati</taxon>
        <taxon>Pseudomonadota</taxon>
        <taxon>Alphaproteobacteria</taxon>
        <taxon>Hyphomicrobiales</taxon>
        <taxon>Rhizobiaceae</taxon>
        <taxon>Hoeflea</taxon>
    </lineage>
</organism>